<evidence type="ECO:0000313" key="1">
    <source>
        <dbReference type="EMBL" id="MBB4138173.1"/>
    </source>
</evidence>
<comment type="caution">
    <text evidence="1">The sequence shown here is derived from an EMBL/GenBank/DDBJ whole genome shotgun (WGS) entry which is preliminary data.</text>
</comment>
<evidence type="ECO:0000313" key="2">
    <source>
        <dbReference type="Proteomes" id="UP000551501"/>
    </source>
</evidence>
<dbReference type="AlphaFoldDB" id="A0A840F6J2"/>
<reference evidence="1 2" key="1">
    <citation type="submission" date="2020-08" db="EMBL/GenBank/DDBJ databases">
        <title>Sequencing the genomes of 1000 actinobacteria strains.</title>
        <authorList>
            <person name="Klenk H.-P."/>
        </authorList>
    </citation>
    <scope>NUCLEOTIDE SEQUENCE [LARGE SCALE GENOMIC DNA]</scope>
    <source>
        <strain evidence="1 2">DSM 45298</strain>
    </source>
</reference>
<dbReference type="Proteomes" id="UP000551501">
    <property type="component" value="Unassembled WGS sequence"/>
</dbReference>
<name>A0A840F6J2_9ACTN</name>
<keyword evidence="2" id="KW-1185">Reference proteome</keyword>
<proteinExistence type="predicted"/>
<sequence>MAPLSCGDQETDSVFRLWWDPSLIEMFDEAGAYTVPAVTEVQVGKKHVDPVFDENSDLNAVSLKCAH</sequence>
<gene>
    <name evidence="1" type="ORF">BKA16_004798</name>
</gene>
<dbReference type="EMBL" id="JACIFP010000003">
    <property type="protein sequence ID" value="MBB4138173.1"/>
    <property type="molecule type" value="Genomic_DNA"/>
</dbReference>
<organism evidence="1 2">
    <name type="scientific">Gordonia humi</name>
    <dbReference type="NCBI Taxonomy" id="686429"/>
    <lineage>
        <taxon>Bacteria</taxon>
        <taxon>Bacillati</taxon>
        <taxon>Actinomycetota</taxon>
        <taxon>Actinomycetes</taxon>
        <taxon>Mycobacteriales</taxon>
        <taxon>Gordoniaceae</taxon>
        <taxon>Gordonia</taxon>
    </lineage>
</organism>
<accession>A0A840F6J2</accession>
<protein>
    <submittedName>
        <fullName evidence="1">Uncharacterized protein</fullName>
    </submittedName>
</protein>